<accession>A0A2A2HT65</accession>
<organism evidence="2 3">
    <name type="scientific">Methanosarcina spelaei</name>
    <dbReference type="NCBI Taxonomy" id="1036679"/>
    <lineage>
        <taxon>Archaea</taxon>
        <taxon>Methanobacteriati</taxon>
        <taxon>Methanobacteriota</taxon>
        <taxon>Stenosarchaea group</taxon>
        <taxon>Methanomicrobia</taxon>
        <taxon>Methanosarcinales</taxon>
        <taxon>Methanosarcinaceae</taxon>
        <taxon>Methanosarcina</taxon>
    </lineage>
</organism>
<keyword evidence="1" id="KW-0812">Transmembrane</keyword>
<evidence type="ECO:0000313" key="2">
    <source>
        <dbReference type="EMBL" id="PAV12689.1"/>
    </source>
</evidence>
<feature type="transmembrane region" description="Helical" evidence="1">
    <location>
        <begin position="56"/>
        <end position="76"/>
    </location>
</feature>
<proteinExistence type="predicted"/>
<gene>
    <name evidence="2" type="ORF">ASJ81_05645</name>
</gene>
<keyword evidence="3" id="KW-1185">Reference proteome</keyword>
<dbReference type="RefSeq" id="WP_095644463.1">
    <property type="nucleotide sequence ID" value="NZ_LMVP01000201.1"/>
</dbReference>
<sequence>MNLFTKNINGLVSWCSNSRLSEVRQHIHLEIFGLNIPNRAKGERENMKNLRWFRKASTRTFLVNFFFTIIFSLIMAYFGANIIFLLAGFLIALFSTLFYWNTQMQRYDALVKQPSIDHPNMKVLFIIITAALMLTPYYYFQELTLQSMTQSMFSFVGGLLISMWLNYFQLIYWEKKNRRIIYFDKSYGTWKKSYIVLEKK</sequence>
<feature type="transmembrane region" description="Helical" evidence="1">
    <location>
        <begin position="82"/>
        <end position="100"/>
    </location>
</feature>
<evidence type="ECO:0008006" key="4">
    <source>
        <dbReference type="Google" id="ProtNLM"/>
    </source>
</evidence>
<dbReference type="EMBL" id="LMVP01000201">
    <property type="protein sequence ID" value="PAV12689.1"/>
    <property type="molecule type" value="Genomic_DNA"/>
</dbReference>
<feature type="transmembrane region" description="Helical" evidence="1">
    <location>
        <begin position="121"/>
        <end position="140"/>
    </location>
</feature>
<evidence type="ECO:0000313" key="3">
    <source>
        <dbReference type="Proteomes" id="UP000218164"/>
    </source>
</evidence>
<keyword evidence="1" id="KW-1133">Transmembrane helix</keyword>
<feature type="transmembrane region" description="Helical" evidence="1">
    <location>
        <begin position="152"/>
        <end position="173"/>
    </location>
</feature>
<dbReference type="Pfam" id="PF07895">
    <property type="entry name" value="DUF1673"/>
    <property type="match status" value="1"/>
</dbReference>
<protein>
    <recommendedName>
        <fullName evidence="4">DUF1673 domain-containing protein</fullName>
    </recommendedName>
</protein>
<dbReference type="AlphaFoldDB" id="A0A2A2HT65"/>
<name>A0A2A2HT65_9EURY</name>
<comment type="caution">
    <text evidence="2">The sequence shown here is derived from an EMBL/GenBank/DDBJ whole genome shotgun (WGS) entry which is preliminary data.</text>
</comment>
<dbReference type="InterPro" id="IPR012874">
    <property type="entry name" value="DUF1673_METspp"/>
</dbReference>
<keyword evidence="1" id="KW-0472">Membrane</keyword>
<reference evidence="2 3" key="1">
    <citation type="journal article" date="2017" name="BMC Genomics">
        <title>Genomic analysis of methanogenic archaea reveals a shift towards energy conservation.</title>
        <authorList>
            <person name="Gilmore S.P."/>
            <person name="Henske J.K."/>
            <person name="Sexton J.A."/>
            <person name="Solomon K.V."/>
            <person name="Seppala S."/>
            <person name="Yoo J.I."/>
            <person name="Huyett L.M."/>
            <person name="Pressman A."/>
            <person name="Cogan J.Z."/>
            <person name="Kivenson V."/>
            <person name="Peng X."/>
            <person name="Tan Y."/>
            <person name="Valentine D.L."/>
            <person name="O'Malley M.A."/>
        </authorList>
    </citation>
    <scope>NUCLEOTIDE SEQUENCE [LARGE SCALE GENOMIC DNA]</scope>
    <source>
        <strain evidence="2 3">MC-15</strain>
    </source>
</reference>
<dbReference type="Proteomes" id="UP000218164">
    <property type="component" value="Unassembled WGS sequence"/>
</dbReference>
<evidence type="ECO:0000256" key="1">
    <source>
        <dbReference type="SAM" id="Phobius"/>
    </source>
</evidence>